<protein>
    <submittedName>
        <fullName evidence="1">Uncharacterized protein</fullName>
    </submittedName>
</protein>
<dbReference type="EMBL" id="PGGD01000001">
    <property type="protein sequence ID" value="PJF00909.1"/>
    <property type="molecule type" value="Genomic_DNA"/>
</dbReference>
<accession>A0A2M8M9P4</accession>
<dbReference type="Proteomes" id="UP000228641">
    <property type="component" value="Unassembled WGS sequence"/>
</dbReference>
<dbReference type="RefSeq" id="WP_100189801.1">
    <property type="nucleotide sequence ID" value="NZ_PGGD01000001.1"/>
</dbReference>
<gene>
    <name evidence="1" type="ORF">CUB97_06480</name>
</gene>
<reference evidence="1 2" key="1">
    <citation type="submission" date="2017-11" db="EMBL/GenBank/DDBJ databases">
        <title>Genome sequencing of Prevotella intermedia KCOM 1779.</title>
        <authorList>
            <person name="Kook J.-K."/>
            <person name="Park S.-N."/>
            <person name="Lim Y.K."/>
        </authorList>
    </citation>
    <scope>NUCLEOTIDE SEQUENCE [LARGE SCALE GENOMIC DNA]</scope>
    <source>
        <strain evidence="1 2">KCOM 1779</strain>
    </source>
</reference>
<organism evidence="1 2">
    <name type="scientific">Prevotella intermedia</name>
    <dbReference type="NCBI Taxonomy" id="28131"/>
    <lineage>
        <taxon>Bacteria</taxon>
        <taxon>Pseudomonadati</taxon>
        <taxon>Bacteroidota</taxon>
        <taxon>Bacteroidia</taxon>
        <taxon>Bacteroidales</taxon>
        <taxon>Prevotellaceae</taxon>
        <taxon>Prevotella</taxon>
    </lineage>
</organism>
<comment type="caution">
    <text evidence="1">The sequence shown here is derived from an EMBL/GenBank/DDBJ whole genome shotgun (WGS) entry which is preliminary data.</text>
</comment>
<evidence type="ECO:0000313" key="2">
    <source>
        <dbReference type="Proteomes" id="UP000228641"/>
    </source>
</evidence>
<name>A0A2M8M9P4_PREIN</name>
<proteinExistence type="predicted"/>
<evidence type="ECO:0000313" key="1">
    <source>
        <dbReference type="EMBL" id="PJF00909.1"/>
    </source>
</evidence>
<dbReference type="AlphaFoldDB" id="A0A2M8M9P4"/>
<sequence>MTKYISPGDLIEGQKCHVMTRKHEFKRLQKDPITNKNMVMYELDRNCSIEVTECLQLSGDELKLRLQNKVGLELGDCVMGDAIQMFVDTMRPIKFVVKEGQSARHGASLVNTTKRTIGKLKYNFAAFDKLLGYSSNSITEKK</sequence>